<sequence length="1110" mass="124549">MKLLWILCLAASLGQNLLSVAGAQYRLLYLQYIPFGAVYRYQARCSLPCTGNYPPNSLQVTIMLDRMYKNFEGYNYFRVLQRSQSLIWYLNNTITMQENSAGLCTFDVQFDTLTSTGSDAGTPSGTCQIGHFTPTSCSRGDTSDQYCINVVRDHLDNCYNQTIFSQCCETCNNYRTDIEDCPFGDLDPRECTSLADNQCYNPNVRSLCCHTCHNIKQSHNQETEDCPYGDRDPTFCNSYLTNDAACYNNSVKCCDTCHWYADLEQPDCLYGNKRPEFCQGITDASCYDVNIARDCCRTCNDAKNENNQGCEYGDKNTLYCSNISRSSCYRDNVTDTCCDTCVYLGNDEMTDCKYGDRRDYCSNVTRDDCYDVTTQNDCCESCQYFQTNDCPVGEDANCWQHDASDCYRADVRQKCCQTCLQYYTDNTFLPANCKYGDRDLNCYNIVSSGGNCYDPGTEYDCCQTCAYYKVNGNPNYCRYGDKSLECNNTVSFECYEAEYRDKCCDTCSEYDQADTLGNSCAFGDRVESCYMRPAYECYEPGNRAECCKSCKTIENKNNVGCEFGDRDAECSDISPSDCYEKANTCCQSCPSLTSSLNIDYCKYGDREDCSSIQHSECVNAEVNRNCCETCYILNLHNDTYTSSTAFPTTHSGGACEDESFYCYSIPATACYNDETRCCARCESLRIDNTGIVDIKYGDRANWCSNILPRDCYDVTTQRECCLTCDNFRRNDLPDYCPYGNKLTDCYSGQYHPSECYYPERNAQCCEACYNLETGDRECEYGDKTPDCESVQNHPGRCYNYTVSQVCCGSCPDYRDSSNQGCEFGDRVNTGCYVSMCGQYSPGRLRDCCGTCEDYINNQQTTPTTEDPYPNTTEKQTSTSVGPIVGGAVGGVLFVVIVILVACFLIRRNKRDPVKAYVSNGSYPMNPGANPDPRSRPHTAPMFDNQGFTAFSNPSSASSRHPHQSAGYKAAGQPNNRNSMPAHMNGQPLHYASRQVPNNMSLPVGHAQGHMTSAAGHMSQNQQPIGQRQHRSQLQKSEKDEEVYDYIDDSDVRTVVSGPVRRPTLPSRPEGAAGTDGVYLEPLAADDYTNPSFNAEGDGDSHPYHILEKHK</sequence>
<keyword evidence="3" id="KW-0732">Signal</keyword>
<feature type="region of interest" description="Disordered" evidence="1">
    <location>
        <begin position="915"/>
        <end position="987"/>
    </location>
</feature>
<accession>A0ABY7G866</accession>
<feature type="compositionally biased region" description="Basic and acidic residues" evidence="1">
    <location>
        <begin position="1098"/>
        <end position="1110"/>
    </location>
</feature>
<organism evidence="4 5">
    <name type="scientific">Mya arenaria</name>
    <name type="common">Soft-shell clam</name>
    <dbReference type="NCBI Taxonomy" id="6604"/>
    <lineage>
        <taxon>Eukaryota</taxon>
        <taxon>Metazoa</taxon>
        <taxon>Spiralia</taxon>
        <taxon>Lophotrochozoa</taxon>
        <taxon>Mollusca</taxon>
        <taxon>Bivalvia</taxon>
        <taxon>Autobranchia</taxon>
        <taxon>Heteroconchia</taxon>
        <taxon>Euheterodonta</taxon>
        <taxon>Imparidentia</taxon>
        <taxon>Neoheterodontei</taxon>
        <taxon>Myida</taxon>
        <taxon>Myoidea</taxon>
        <taxon>Myidae</taxon>
        <taxon>Mya</taxon>
    </lineage>
</organism>
<evidence type="ECO:0000313" key="4">
    <source>
        <dbReference type="EMBL" id="WAR30613.1"/>
    </source>
</evidence>
<evidence type="ECO:0000313" key="5">
    <source>
        <dbReference type="Proteomes" id="UP001164746"/>
    </source>
</evidence>
<evidence type="ECO:0000256" key="2">
    <source>
        <dbReference type="SAM" id="Phobius"/>
    </source>
</evidence>
<feature type="compositionally biased region" description="Polar residues" evidence="1">
    <location>
        <begin position="945"/>
        <end position="958"/>
    </location>
</feature>
<dbReference type="EMBL" id="CP111028">
    <property type="protein sequence ID" value="WAR30613.1"/>
    <property type="molecule type" value="Genomic_DNA"/>
</dbReference>
<evidence type="ECO:0008006" key="6">
    <source>
        <dbReference type="Google" id="ProtNLM"/>
    </source>
</evidence>
<evidence type="ECO:0000256" key="1">
    <source>
        <dbReference type="SAM" id="MobiDB-lite"/>
    </source>
</evidence>
<gene>
    <name evidence="4" type="ORF">MAR_033155</name>
</gene>
<feature type="region of interest" description="Disordered" evidence="1">
    <location>
        <begin position="1056"/>
        <end position="1110"/>
    </location>
</feature>
<feature type="signal peptide" evidence="3">
    <location>
        <begin position="1"/>
        <end position="23"/>
    </location>
</feature>
<proteinExistence type="predicted"/>
<dbReference type="Proteomes" id="UP001164746">
    <property type="component" value="Chromosome 17"/>
</dbReference>
<feature type="transmembrane region" description="Helical" evidence="2">
    <location>
        <begin position="883"/>
        <end position="905"/>
    </location>
</feature>
<protein>
    <recommendedName>
        <fullName evidence="6">TNFR-Cys domain-containing protein</fullName>
    </recommendedName>
</protein>
<name>A0ABY7G866_MYAAR</name>
<reference evidence="4" key="1">
    <citation type="submission" date="2022-11" db="EMBL/GenBank/DDBJ databases">
        <title>Centuries of genome instability and evolution in soft-shell clam transmissible cancer (bioRxiv).</title>
        <authorList>
            <person name="Hart S.F.M."/>
            <person name="Yonemitsu M.A."/>
            <person name="Giersch R.M."/>
            <person name="Beal B.F."/>
            <person name="Arriagada G."/>
            <person name="Davis B.W."/>
            <person name="Ostrander E.A."/>
            <person name="Goff S.P."/>
            <person name="Metzger M.J."/>
        </authorList>
    </citation>
    <scope>NUCLEOTIDE SEQUENCE</scope>
    <source>
        <strain evidence="4">MELC-2E11</strain>
        <tissue evidence="4">Siphon/mantle</tissue>
    </source>
</reference>
<feature type="chain" id="PRO_5045701214" description="TNFR-Cys domain-containing protein" evidence="3">
    <location>
        <begin position="24"/>
        <end position="1110"/>
    </location>
</feature>
<feature type="region of interest" description="Disordered" evidence="1">
    <location>
        <begin position="1006"/>
        <end position="1041"/>
    </location>
</feature>
<keyword evidence="2" id="KW-0812">Transmembrane</keyword>
<keyword evidence="2" id="KW-1133">Transmembrane helix</keyword>
<keyword evidence="2" id="KW-0472">Membrane</keyword>
<feature type="compositionally biased region" description="Polar residues" evidence="1">
    <location>
        <begin position="859"/>
        <end position="879"/>
    </location>
</feature>
<keyword evidence="5" id="KW-1185">Reference proteome</keyword>
<evidence type="ECO:0000256" key="3">
    <source>
        <dbReference type="SAM" id="SignalP"/>
    </source>
</evidence>
<feature type="region of interest" description="Disordered" evidence="1">
    <location>
        <begin position="859"/>
        <end position="881"/>
    </location>
</feature>